<accession>A0AAN7UV10</accession>
<reference evidence="2 3" key="1">
    <citation type="submission" date="2023-10" db="EMBL/GenBank/DDBJ databases">
        <title>Draft genome sequence of Xylaria bambusicola isolate GMP-LS, the root and basal stem rot pathogen of sugarcane in Indonesia.</title>
        <authorList>
            <person name="Selvaraj P."/>
            <person name="Muralishankar V."/>
            <person name="Muruganantham S."/>
            <person name="Sp S."/>
            <person name="Haryani S."/>
            <person name="Lau K.J.X."/>
            <person name="Naqvi N.I."/>
        </authorList>
    </citation>
    <scope>NUCLEOTIDE SEQUENCE [LARGE SCALE GENOMIC DNA]</scope>
    <source>
        <strain evidence="2">GMP-LS</strain>
    </source>
</reference>
<evidence type="ECO:0000313" key="3">
    <source>
        <dbReference type="Proteomes" id="UP001305414"/>
    </source>
</evidence>
<evidence type="ECO:0000313" key="2">
    <source>
        <dbReference type="EMBL" id="KAK5633753.1"/>
    </source>
</evidence>
<dbReference type="EMBL" id="JAWHQM010000035">
    <property type="protein sequence ID" value="KAK5633753.1"/>
    <property type="molecule type" value="Genomic_DNA"/>
</dbReference>
<dbReference type="Proteomes" id="UP001305414">
    <property type="component" value="Unassembled WGS sequence"/>
</dbReference>
<sequence length="238" mass="27572">MHWHWWQRRCPRLKSRASPPSTRNSDQEPARWQQHSPLVGSVQGQESSETDRRILLYTWECCQFSACTWGTGTLLCELGAVSRDAGPGLMERFSHEGLCRCLSFWESLDLVKVLRRENHVFGSEGTNEAHIIRILFRDRVSTRLIDFEQQHTFFAASSIIWRKSIFLPFDLPSRGIPSFWRDLRRKNIDRTHSGSTTINNTTMSAAIGDNSRQIWAASKRVSCHRLNRRPAKVCVMTR</sequence>
<proteinExistence type="predicted"/>
<comment type="caution">
    <text evidence="2">The sequence shown here is derived from an EMBL/GenBank/DDBJ whole genome shotgun (WGS) entry which is preliminary data.</text>
</comment>
<dbReference type="AlphaFoldDB" id="A0AAN7UV10"/>
<evidence type="ECO:0000256" key="1">
    <source>
        <dbReference type="SAM" id="MobiDB-lite"/>
    </source>
</evidence>
<protein>
    <submittedName>
        <fullName evidence="2">Uncharacterized protein</fullName>
    </submittedName>
</protein>
<name>A0AAN7UV10_9PEZI</name>
<organism evidence="2 3">
    <name type="scientific">Xylaria bambusicola</name>
    <dbReference type="NCBI Taxonomy" id="326684"/>
    <lineage>
        <taxon>Eukaryota</taxon>
        <taxon>Fungi</taxon>
        <taxon>Dikarya</taxon>
        <taxon>Ascomycota</taxon>
        <taxon>Pezizomycotina</taxon>
        <taxon>Sordariomycetes</taxon>
        <taxon>Xylariomycetidae</taxon>
        <taxon>Xylariales</taxon>
        <taxon>Xylariaceae</taxon>
        <taxon>Xylaria</taxon>
    </lineage>
</organism>
<gene>
    <name evidence="2" type="ORF">RRF57_009466</name>
</gene>
<keyword evidence="3" id="KW-1185">Reference proteome</keyword>
<feature type="region of interest" description="Disordered" evidence="1">
    <location>
        <begin position="14"/>
        <end position="45"/>
    </location>
</feature>